<evidence type="ECO:0000313" key="2">
    <source>
        <dbReference type="EMBL" id="MDM4014121.1"/>
    </source>
</evidence>
<accession>A0ABT7PCD3</accession>
<proteinExistence type="predicted"/>
<dbReference type="EMBL" id="JASZZN010000001">
    <property type="protein sequence ID" value="MDM4014121.1"/>
    <property type="molecule type" value="Genomic_DNA"/>
</dbReference>
<organism evidence="2 3">
    <name type="scientific">Roseiconus lacunae</name>
    <dbReference type="NCBI Taxonomy" id="2605694"/>
    <lineage>
        <taxon>Bacteria</taxon>
        <taxon>Pseudomonadati</taxon>
        <taxon>Planctomycetota</taxon>
        <taxon>Planctomycetia</taxon>
        <taxon>Pirellulales</taxon>
        <taxon>Pirellulaceae</taxon>
        <taxon>Roseiconus</taxon>
    </lineage>
</organism>
<comment type="caution">
    <text evidence="2">The sequence shown here is derived from an EMBL/GenBank/DDBJ whole genome shotgun (WGS) entry which is preliminary data.</text>
</comment>
<dbReference type="RefSeq" id="WP_289161869.1">
    <property type="nucleotide sequence ID" value="NZ_JASZZN010000001.1"/>
</dbReference>
<name>A0ABT7PCD3_9BACT</name>
<protein>
    <submittedName>
        <fullName evidence="2">Uncharacterized protein</fullName>
    </submittedName>
</protein>
<evidence type="ECO:0000256" key="1">
    <source>
        <dbReference type="SAM" id="Phobius"/>
    </source>
</evidence>
<reference evidence="2 3" key="1">
    <citation type="submission" date="2023-06" db="EMBL/GenBank/DDBJ databases">
        <title>Roseiconus lacunae JC819 isolated from Gulf of Mannar region, Tamil Nadu.</title>
        <authorList>
            <person name="Pk S."/>
            <person name="Ch S."/>
            <person name="Ch V.R."/>
        </authorList>
    </citation>
    <scope>NUCLEOTIDE SEQUENCE [LARGE SCALE GENOMIC DNA]</scope>
    <source>
        <strain evidence="2 3">JC819</strain>
    </source>
</reference>
<keyword evidence="1" id="KW-0812">Transmembrane</keyword>
<keyword evidence="1" id="KW-0472">Membrane</keyword>
<dbReference type="Proteomes" id="UP001239462">
    <property type="component" value="Unassembled WGS sequence"/>
</dbReference>
<feature type="transmembrane region" description="Helical" evidence="1">
    <location>
        <begin position="12"/>
        <end position="34"/>
    </location>
</feature>
<keyword evidence="1" id="KW-1133">Transmembrane helix</keyword>
<evidence type="ECO:0000313" key="3">
    <source>
        <dbReference type="Proteomes" id="UP001239462"/>
    </source>
</evidence>
<gene>
    <name evidence="2" type="ORF">QTN89_01680</name>
</gene>
<sequence>MNTIQLTNDRDRVLFAVTLVPVLLLVAFVAIAAIEWSRNDAAVHAKLRELVPQEVLNQPTNPNVLKQYGMTVDRGDIDQATLVRHAQATRAIGLLSYEVDYLQSLEGDAVSYGFEFDSLPRLAEIYQRAEPAIEVIRSHLELFHGPGTHDFFRSKFNYHIRQRDFEQATESLKLALREANTAIDVDIASAMTQSGWKIDQIETIERLFAENSSTGVETERDPQMEKMGAVLYSIEWLQGDQPTRYHNNYETSPYPVAGSTRFAVLQFQIDAASMVGDRATIAGLKKQWQLEEKFYETLNHNIDTALQIPFYNVDDARHLRRRPNIEWRIRLANNKRFAKTAIAIRKFELLRGHFPESISQLSGIGFSPSEAVDVTGQTFKYQDQDQSPSGAAILGNSSEGFDGQRAIAWNETTESWRRNLTVEYTELFFAGSRSESDVSPSDEASGQ</sequence>
<keyword evidence="3" id="KW-1185">Reference proteome</keyword>